<name>A0A3Q7EAB2_SOLLC</name>
<reference evidence="2" key="2">
    <citation type="submission" date="2019-01" db="UniProtKB">
        <authorList>
            <consortium name="EnsemblPlants"/>
        </authorList>
    </citation>
    <scope>IDENTIFICATION</scope>
    <source>
        <strain evidence="2">cv. Heinz 1706</strain>
    </source>
</reference>
<feature type="domain" description="F-box associated beta-propeller type 3" evidence="1">
    <location>
        <begin position="81"/>
        <end position="181"/>
    </location>
</feature>
<dbReference type="PANTHER" id="PTHR31111">
    <property type="entry name" value="BNAA05G37150D PROTEIN-RELATED"/>
    <property type="match status" value="1"/>
</dbReference>
<evidence type="ECO:0000313" key="3">
    <source>
        <dbReference type="Proteomes" id="UP000004994"/>
    </source>
</evidence>
<dbReference type="Gramene" id="Solyc01g010793.1.1">
    <property type="protein sequence ID" value="Solyc01g010793.1.1"/>
    <property type="gene ID" value="Solyc01g010793.1"/>
</dbReference>
<dbReference type="InterPro" id="IPR013187">
    <property type="entry name" value="F-box-assoc_dom_typ3"/>
</dbReference>
<reference evidence="2" key="1">
    <citation type="journal article" date="2012" name="Nature">
        <title>The tomato genome sequence provides insights into fleshy fruit evolution.</title>
        <authorList>
            <consortium name="Tomato Genome Consortium"/>
        </authorList>
    </citation>
    <scope>NUCLEOTIDE SEQUENCE [LARGE SCALE GENOMIC DNA]</scope>
    <source>
        <strain evidence="2">cv. Heinz 1706</strain>
    </source>
</reference>
<sequence length="249" mass="28886">MENKPIDNSIDANPGLGYRRGIQQNYEFERVWKQSFFHIPFADQRCNKIPFRSRKTRELKNLATHLKRISDLTGSHFIYESVINGYKSAIVAFDVKSENYEIGKMHCHELIEVNGKLAAIDYDYESRQSGYLDMWILEQTPRNQWERHIIRFPLIWIDKKPIVISSCTPNNGEITSILTQTSIFYNVEQNKDGKDSASFLQIEIFNELYDAYPYLGLDCINCSNSTSILENHAGYRVDSNMYIAESPSS</sequence>
<proteinExistence type="predicted"/>
<evidence type="ECO:0000259" key="1">
    <source>
        <dbReference type="Pfam" id="PF08268"/>
    </source>
</evidence>
<organism evidence="2">
    <name type="scientific">Solanum lycopersicum</name>
    <name type="common">Tomato</name>
    <name type="synonym">Lycopersicon esculentum</name>
    <dbReference type="NCBI Taxonomy" id="4081"/>
    <lineage>
        <taxon>Eukaryota</taxon>
        <taxon>Viridiplantae</taxon>
        <taxon>Streptophyta</taxon>
        <taxon>Embryophyta</taxon>
        <taxon>Tracheophyta</taxon>
        <taxon>Spermatophyta</taxon>
        <taxon>Magnoliopsida</taxon>
        <taxon>eudicotyledons</taxon>
        <taxon>Gunneridae</taxon>
        <taxon>Pentapetalae</taxon>
        <taxon>asterids</taxon>
        <taxon>lamiids</taxon>
        <taxon>Solanales</taxon>
        <taxon>Solanaceae</taxon>
        <taxon>Solanoideae</taxon>
        <taxon>Solaneae</taxon>
        <taxon>Solanum</taxon>
        <taxon>Solanum subgen. Lycopersicon</taxon>
    </lineage>
</organism>
<accession>A0A3Q7EAB2</accession>
<evidence type="ECO:0000313" key="2">
    <source>
        <dbReference type="EnsemblPlants" id="Solyc01g010793.1.1"/>
    </source>
</evidence>
<dbReference type="InParanoid" id="A0A3Q7EAB2"/>
<dbReference type="AlphaFoldDB" id="A0A3Q7EAB2"/>
<dbReference type="PANTHER" id="PTHR31111:SF139">
    <property type="entry name" value="F-BOX ASSOCIATED DOMAIN-CONTAINING PROTEIN"/>
    <property type="match status" value="1"/>
</dbReference>
<dbReference type="Proteomes" id="UP000004994">
    <property type="component" value="Chromosome 1"/>
</dbReference>
<protein>
    <recommendedName>
        <fullName evidence="1">F-box associated beta-propeller type 3 domain-containing protein</fullName>
    </recommendedName>
</protein>
<keyword evidence="3" id="KW-1185">Reference proteome</keyword>
<dbReference type="Pfam" id="PF08268">
    <property type="entry name" value="FBA_3"/>
    <property type="match status" value="1"/>
</dbReference>
<dbReference type="EnsemblPlants" id="Solyc01g010793.1.1">
    <property type="protein sequence ID" value="Solyc01g010793.1.1"/>
    <property type="gene ID" value="Solyc01g010793.1"/>
</dbReference>